<comment type="caution">
    <text evidence="1">The sequence shown here is derived from an EMBL/GenBank/DDBJ whole genome shotgun (WGS) entry which is preliminary data.</text>
</comment>
<dbReference type="Proteomes" id="UP000235658">
    <property type="component" value="Unassembled WGS sequence"/>
</dbReference>
<dbReference type="GO" id="GO:0019251">
    <property type="term" value="P:anaerobic cobalamin biosynthetic process"/>
    <property type="evidence" value="ECO:0007669"/>
    <property type="project" value="InterPro"/>
</dbReference>
<dbReference type="GO" id="GO:0016852">
    <property type="term" value="F:sirohydrochlorin cobaltochelatase activity"/>
    <property type="evidence" value="ECO:0007669"/>
    <property type="project" value="InterPro"/>
</dbReference>
<sequence length="247" mass="29162">MTFATIIVNHGTSKVENQKEAIGFLKNKVEEKYKDSFVKSYMASDKIRKKVEYKDLCQDLDEILSECREKNIKDVRFLMAYVLRGIEYEKVMKKADQLNEDGFFNFTFTKALLEEENNEEILDFLEELGENDPSLVIFHGSPRKSLEEFEKFQEKIKNSDKNLYFSSFEDRKFDDLINEFKEKNISKIRVIPFLIIVGNHVAKDIEGDKKNSYKKVFEENEIEINLVKKSLLLYDKIAEIFVEKLEK</sequence>
<dbReference type="EMBL" id="PNHP01000008">
    <property type="protein sequence ID" value="PMC80732.1"/>
    <property type="molecule type" value="Genomic_DNA"/>
</dbReference>
<accession>A0A2N6UGP1</accession>
<organism evidence="1 2">
    <name type="scientific">Anaerococcus hydrogenalis</name>
    <dbReference type="NCBI Taxonomy" id="33029"/>
    <lineage>
        <taxon>Bacteria</taxon>
        <taxon>Bacillati</taxon>
        <taxon>Bacillota</taxon>
        <taxon>Tissierellia</taxon>
        <taxon>Tissierellales</taxon>
        <taxon>Peptoniphilaceae</taxon>
        <taxon>Anaerococcus</taxon>
    </lineage>
</organism>
<dbReference type="AlphaFoldDB" id="A0A2N6UGP1"/>
<dbReference type="SUPFAM" id="SSF53800">
    <property type="entry name" value="Chelatase"/>
    <property type="match status" value="1"/>
</dbReference>
<gene>
    <name evidence="1" type="ORF">CJ192_08895</name>
</gene>
<evidence type="ECO:0000313" key="2">
    <source>
        <dbReference type="Proteomes" id="UP000235658"/>
    </source>
</evidence>
<dbReference type="Gene3D" id="3.40.50.1400">
    <property type="match status" value="2"/>
</dbReference>
<proteinExistence type="predicted"/>
<dbReference type="RefSeq" id="WP_102198506.1">
    <property type="nucleotide sequence ID" value="NZ_CAUPDS010000012.1"/>
</dbReference>
<evidence type="ECO:0000313" key="1">
    <source>
        <dbReference type="EMBL" id="PMC80732.1"/>
    </source>
</evidence>
<dbReference type="InterPro" id="IPR010388">
    <property type="entry name" value="Anaerobic_Co-chelatase"/>
</dbReference>
<protein>
    <submittedName>
        <fullName evidence="1">Cobalt chelatase</fullName>
    </submittedName>
</protein>
<name>A0A2N6UGP1_9FIRM</name>
<dbReference type="GeneID" id="84579301"/>
<dbReference type="Pfam" id="PF06180">
    <property type="entry name" value="CbiK"/>
    <property type="match status" value="1"/>
</dbReference>
<reference evidence="1 2" key="1">
    <citation type="submission" date="2017-09" db="EMBL/GenBank/DDBJ databases">
        <title>Bacterial strain isolated from the female urinary microbiota.</title>
        <authorList>
            <person name="Thomas-White K."/>
            <person name="Kumar N."/>
            <person name="Forster S."/>
            <person name="Putonti C."/>
            <person name="Lawley T."/>
            <person name="Wolfe A.J."/>
        </authorList>
    </citation>
    <scope>NUCLEOTIDE SEQUENCE [LARGE SCALE GENOMIC DNA]</scope>
    <source>
        <strain evidence="1 2">UMB0204</strain>
    </source>
</reference>